<evidence type="ECO:0000313" key="2">
    <source>
        <dbReference type="EMBL" id="KAK4045434.1"/>
    </source>
</evidence>
<keyword evidence="3" id="KW-1185">Reference proteome</keyword>
<evidence type="ECO:0000256" key="1">
    <source>
        <dbReference type="SAM" id="MobiDB-lite"/>
    </source>
</evidence>
<reference evidence="2 3" key="1">
    <citation type="journal article" date="2023" name="Nucleic Acids Res.">
        <title>The hologenome of Daphnia magna reveals possible DNA methylation and microbiome-mediated evolution of the host genome.</title>
        <authorList>
            <person name="Chaturvedi A."/>
            <person name="Li X."/>
            <person name="Dhandapani V."/>
            <person name="Marshall H."/>
            <person name="Kissane S."/>
            <person name="Cuenca-Cambronero M."/>
            <person name="Asole G."/>
            <person name="Calvet F."/>
            <person name="Ruiz-Romero M."/>
            <person name="Marangio P."/>
            <person name="Guigo R."/>
            <person name="Rago D."/>
            <person name="Mirbahai L."/>
            <person name="Eastwood N."/>
            <person name="Colbourne J.K."/>
            <person name="Zhou J."/>
            <person name="Mallon E."/>
            <person name="Orsini L."/>
        </authorList>
    </citation>
    <scope>NUCLEOTIDE SEQUENCE [LARGE SCALE GENOMIC DNA]</scope>
    <source>
        <strain evidence="2">LRV0_1</strain>
    </source>
</reference>
<accession>A0ABR0BA35</accession>
<dbReference type="Proteomes" id="UP001234178">
    <property type="component" value="Unassembled WGS sequence"/>
</dbReference>
<organism evidence="2 3">
    <name type="scientific">Daphnia magna</name>
    <dbReference type="NCBI Taxonomy" id="35525"/>
    <lineage>
        <taxon>Eukaryota</taxon>
        <taxon>Metazoa</taxon>
        <taxon>Ecdysozoa</taxon>
        <taxon>Arthropoda</taxon>
        <taxon>Crustacea</taxon>
        <taxon>Branchiopoda</taxon>
        <taxon>Diplostraca</taxon>
        <taxon>Cladocera</taxon>
        <taxon>Anomopoda</taxon>
        <taxon>Daphniidae</taxon>
        <taxon>Daphnia</taxon>
    </lineage>
</organism>
<comment type="caution">
    <text evidence="2">The sequence shown here is derived from an EMBL/GenBank/DDBJ whole genome shotgun (WGS) entry which is preliminary data.</text>
</comment>
<gene>
    <name evidence="2" type="ORF">OUZ56_033041</name>
</gene>
<proteinExistence type="predicted"/>
<sequence length="220" mass="25041">MSRNRTPPSEFYGSRFYNPRASFYDQPMADHERIRDREMRIRSHPQHPSYRGRERSPVSFTRYEPRYNDRKREVFGRERFGFVSDVEPHWTIGHAKTSGKTAGAKVQMATDVVRMAFTFLVETVCAMMTKDSATVLGKTVFSMTRKQVIAFDAGGFSCDSEGRRLPGASMGLSDDENLRNAPPSSSNIRPTRAERVFVDPVSQTSIAESLETDQIEESRP</sequence>
<feature type="compositionally biased region" description="Acidic residues" evidence="1">
    <location>
        <begin position="210"/>
        <end position="220"/>
    </location>
</feature>
<feature type="region of interest" description="Disordered" evidence="1">
    <location>
        <begin position="167"/>
        <end position="220"/>
    </location>
</feature>
<protein>
    <submittedName>
        <fullName evidence="2">Uncharacterized protein</fullName>
    </submittedName>
</protein>
<name>A0ABR0BA35_9CRUS</name>
<dbReference type="EMBL" id="JAOYFB010000043">
    <property type="protein sequence ID" value="KAK4045434.1"/>
    <property type="molecule type" value="Genomic_DNA"/>
</dbReference>
<evidence type="ECO:0000313" key="3">
    <source>
        <dbReference type="Proteomes" id="UP001234178"/>
    </source>
</evidence>